<dbReference type="EMBL" id="CP000542">
    <property type="protein sequence ID" value="ABM59907.1"/>
    <property type="molecule type" value="Genomic_DNA"/>
</dbReference>
<reference evidence="3" key="1">
    <citation type="submission" date="2006-12" db="EMBL/GenBank/DDBJ databases">
        <title>Complete sequence of chromosome 1 of Verminephrobacter eiseniae EF01-2.</title>
        <authorList>
            <person name="Copeland A."/>
            <person name="Lucas S."/>
            <person name="Lapidus A."/>
            <person name="Barry K."/>
            <person name="Detter J.C."/>
            <person name="Glavina del Rio T."/>
            <person name="Dalin E."/>
            <person name="Tice H."/>
            <person name="Pitluck S."/>
            <person name="Chertkov O."/>
            <person name="Brettin T."/>
            <person name="Bruce D."/>
            <person name="Han C."/>
            <person name="Tapia R."/>
            <person name="Gilna P."/>
            <person name="Schmutz J."/>
            <person name="Larimer F."/>
            <person name="Land M."/>
            <person name="Hauser L."/>
            <person name="Kyrpides N."/>
            <person name="Kim E."/>
            <person name="Stahl D."/>
            <person name="Richardson P."/>
        </authorList>
    </citation>
    <scope>NUCLEOTIDE SEQUENCE [LARGE SCALE GENOMIC DNA]</scope>
    <source>
        <strain evidence="3">EF01-2</strain>
    </source>
</reference>
<dbReference type="RefSeq" id="WP_011811894.1">
    <property type="nucleotide sequence ID" value="NC_008786.1"/>
</dbReference>
<dbReference type="AlphaFoldDB" id="A1WQK0"/>
<evidence type="ECO:0000259" key="1">
    <source>
        <dbReference type="Pfam" id="PF14525"/>
    </source>
</evidence>
<evidence type="ECO:0000313" key="2">
    <source>
        <dbReference type="EMBL" id="ABM59907.1"/>
    </source>
</evidence>
<name>A1WQK0_VEREI</name>
<accession>A1WQK0</accession>
<dbReference type="STRING" id="391735.Veis_4202"/>
<feature type="domain" description="Transcription regulator HTH AraC- type ligand binding" evidence="1">
    <location>
        <begin position="28"/>
        <end position="109"/>
    </location>
</feature>
<dbReference type="GeneID" id="76463858"/>
<gene>
    <name evidence="2" type="ordered locus">Veis_4202</name>
</gene>
<dbReference type="InterPro" id="IPR035418">
    <property type="entry name" value="AraC-bd_2"/>
</dbReference>
<dbReference type="HOGENOM" id="CLU_1969596_0_0_4"/>
<sequence length="127" mass="13954">MPHALTGETGALLRQHALFTSQDIEEIRARVGAALNEHCLQPSGSSLAARFYGIEANALSVCLLEYGDAVTVETQPAQDFLLVQTALSGRVGITCREGHWTVRPGCTAWFCRRMCHFGWIGRRGPLR</sequence>
<keyword evidence="3" id="KW-1185">Reference proteome</keyword>
<proteinExistence type="predicted"/>
<dbReference type="eggNOG" id="COG2207">
    <property type="taxonomic scope" value="Bacteria"/>
</dbReference>
<organism evidence="2 3">
    <name type="scientific">Verminephrobacter eiseniae (strain EF01-2)</name>
    <dbReference type="NCBI Taxonomy" id="391735"/>
    <lineage>
        <taxon>Bacteria</taxon>
        <taxon>Pseudomonadati</taxon>
        <taxon>Pseudomonadota</taxon>
        <taxon>Betaproteobacteria</taxon>
        <taxon>Burkholderiales</taxon>
        <taxon>Comamonadaceae</taxon>
        <taxon>Verminephrobacter</taxon>
    </lineage>
</organism>
<dbReference type="KEGG" id="vei:Veis_4202"/>
<protein>
    <submittedName>
        <fullName evidence="2">Transcriptional regulator, AraC-family</fullName>
    </submittedName>
</protein>
<dbReference type="Proteomes" id="UP000000374">
    <property type="component" value="Chromosome"/>
</dbReference>
<evidence type="ECO:0000313" key="3">
    <source>
        <dbReference type="Proteomes" id="UP000000374"/>
    </source>
</evidence>
<dbReference type="Pfam" id="PF14525">
    <property type="entry name" value="AraC_binding_2"/>
    <property type="match status" value="1"/>
</dbReference>